<protein>
    <submittedName>
        <fullName evidence="1">Hypothethical protein</fullName>
    </submittedName>
</protein>
<proteinExistence type="predicted"/>
<dbReference type="AlphaFoldDB" id="A0A0S4V2H8"/>
<gene>
    <name evidence="1" type="ORF">RUN1985_v1_290011</name>
</gene>
<name>A0A0S4V2H8_RALSL</name>
<reference evidence="1" key="1">
    <citation type="submission" date="2015-10" db="EMBL/GenBank/DDBJ databases">
        <authorList>
            <person name="Gilbert D.G."/>
        </authorList>
    </citation>
    <scope>NUCLEOTIDE SEQUENCE</scope>
    <source>
        <strain evidence="1">Phyl III-seqv23</strain>
    </source>
</reference>
<dbReference type="EMBL" id="LN899824">
    <property type="protein sequence ID" value="CUV28861.1"/>
    <property type="molecule type" value="Genomic_DNA"/>
</dbReference>
<organism evidence="1">
    <name type="scientific">Ralstonia solanacearum</name>
    <name type="common">Pseudomonas solanacearum</name>
    <dbReference type="NCBI Taxonomy" id="305"/>
    <lineage>
        <taxon>Bacteria</taxon>
        <taxon>Pseudomonadati</taxon>
        <taxon>Pseudomonadota</taxon>
        <taxon>Betaproteobacteria</taxon>
        <taxon>Burkholderiales</taxon>
        <taxon>Burkholderiaceae</taxon>
        <taxon>Ralstonia</taxon>
        <taxon>Ralstonia solanacearum species complex</taxon>
    </lineage>
</organism>
<accession>A0A0S4V2H8</accession>
<evidence type="ECO:0000313" key="1">
    <source>
        <dbReference type="EMBL" id="CUV28861.1"/>
    </source>
</evidence>
<sequence>MGSAMSIRIDTSQLKKLARALDDFAKKQVPFATAQAINAVAKQVQAAERVNMARVLDRPTPFTLNSISVKLANKSSLTAMVYVKDIAAAYLLPYEAGGLNKLNSRTLLKPVEQKVNQYGNLPRTTVKRLLARPNVFVGRVRFKKSGQVIDGIWERPAYGDRKQGGRGTKGNTQHKIGGVRTGLKLLIKFEDAHAAMPILGYQSLARKVVGAAFRRELDAAMKRAMATARR</sequence>